<comment type="caution">
    <text evidence="9">The sequence shown here is derived from an EMBL/GenBank/DDBJ whole genome shotgun (WGS) entry which is preliminary data.</text>
</comment>
<dbReference type="InterPro" id="IPR014030">
    <property type="entry name" value="Ketoacyl_synth_N"/>
</dbReference>
<dbReference type="SUPFAM" id="SSF55048">
    <property type="entry name" value="Probable ACP-binding domain of malonyl-CoA ACP transacylase"/>
    <property type="match status" value="1"/>
</dbReference>
<keyword evidence="5" id="KW-0443">Lipid metabolism</keyword>
<dbReference type="InterPro" id="IPR020806">
    <property type="entry name" value="PKS_PP-bd"/>
</dbReference>
<accession>A0AAE2URI8</accession>
<dbReference type="InterPro" id="IPR036736">
    <property type="entry name" value="ACP-like_sf"/>
</dbReference>
<dbReference type="InterPro" id="IPR032821">
    <property type="entry name" value="PKS_assoc"/>
</dbReference>
<dbReference type="InterPro" id="IPR018201">
    <property type="entry name" value="Ketoacyl_synth_AS"/>
</dbReference>
<proteinExistence type="predicted"/>
<dbReference type="SMART" id="SM00822">
    <property type="entry name" value="PKS_KR"/>
    <property type="match status" value="1"/>
</dbReference>
<organism evidence="9 10">
    <name type="scientific">Agrobacterium vitis</name>
    <name type="common">Rhizobium vitis</name>
    <dbReference type="NCBI Taxonomy" id="373"/>
    <lineage>
        <taxon>Bacteria</taxon>
        <taxon>Pseudomonadati</taxon>
        <taxon>Pseudomonadota</taxon>
        <taxon>Alphaproteobacteria</taxon>
        <taxon>Hyphomicrobiales</taxon>
        <taxon>Rhizobiaceae</taxon>
        <taxon>Rhizobium/Agrobacterium group</taxon>
        <taxon>Agrobacterium</taxon>
    </lineage>
</organism>
<gene>
    <name evidence="9" type="ORF">IEI95_010585</name>
</gene>
<dbReference type="CDD" id="cd00833">
    <property type="entry name" value="PKS"/>
    <property type="match status" value="1"/>
</dbReference>
<evidence type="ECO:0000256" key="6">
    <source>
        <dbReference type="ARBA" id="ARBA00023268"/>
    </source>
</evidence>
<sequence>MNDLSAAPLSDDNRHHIAVIGMAGRFPGAPDVERFWQNLVDGVESIERLSPEVLKQRGVSAEMAALPDFVAASTPLAGADRFDAGFFGYSPAEAEILDPQQRVFLECAWQALEAAGYVGDRTQGPIGVFAAAGINTYVFNLHDNSRIRETVSPYELFVGNDKDFLATRTAFKLNLRGPAITVQTACSSSLVAVHMAAQSLLSGDCDMALAGGIALSQSSGYRAREGGILSPDGHCRAFDAASSGTVPGSGVGIVVLKRLEDALADGDTIDAVILGSAINNDGALKASFTAPQVDSQAAVIADAQAMAGVRADTIGYIEAHGTGTRLGDPIEVAALTKAFRRDTERRGFCALGSVKTNIGHLDTAAGIAGFIKAVLALKNRRIPASLHYEKANPQIDFAASPFFVNQHLRDWDNQIGTRRAGVSSFGIGGTNAHVVLEEAPPNPALKAGSGPELLLLSARTEEQLAASSEALAAHLAAGLDCKAAPALADIAHTLRHGRRDFSKRRFVVARDAKEAVSNLRNLSQIGTAAGETAQAVFLFPGQGSPYAAMGKALYAVLPAFRAPFDACASELDRLMGINFKACLFSNADDLDRTAFAQPALFAVEYALAQALMSHGVKPAALHGHSIGEYVAACLAGIFDLETALQLVVARGRLMQAEAPGAMLAVMHADEPISPWLDGVITLAAANAPGVSVVSGPVEAIASLQVRLKEKGIAARLLKTSHAFHSPMMTEAAAQFRDVVAGVRLSAPQMPLISNVTGTWMTAQDATDPDYWARHLLQPVRFEDGTRTLQSLAAPVFIEIGPGRALGTLSAAAGVDGNRIVATLAEGKDESGQVLSAVGRFWQLNGVLDSAEVAGRRRVRLPTYPFQSERYWVDADSERAVTARTTTKKTAANVEGPGLYRTNWRRAQLNHSPNRLKGRVLVFDDGQLGSTLATELERSGAEPYRAMIGTGFSEPDFRCFSLRPTISEDYASLFETLDERGASPDHIVFGWPLTANAQEAPEAAAQALLALVRQLAKNDRAVTLTLLTRSAADVTGLEDLDIPQALTAGTLQVIAQEYPSLHCRHIDIDAARPVDIARRIRDALSGKDDVLALRGAHRWLPETERFDAPQGGPDFKRNGVYVVVGDIVDGVGKTWVDALSGLGATVALLQDSTASAFEHPARLKRQLDCGDAAALKGALDDVLAELGRIDGIFLSLPQSNYQSAALIGELADAHWAYNIASKLRPVRALSEAVAKRKVGFCCVQSSLSTLVGGLGLGAYAATHHAIDRIVAEENKNGTTPWFAIGYPLIEAEPGTTLQATGRANAFAISTKAAWDLTRCLIENGATGQTMLSGGAIPPVASDIDAQEPADGGRGRPALSVAYRKPGNDTEARIIGIFEEILGLSPIGADDGFYELGGHSLLAIRAVAKLREAFPVDIAMRELLFDNPTAAAIAQSIVERMTQKTDLSALADLLDEVDTLSDADVSRLLAGGNAQ</sequence>
<dbReference type="PANTHER" id="PTHR43775:SF37">
    <property type="entry name" value="SI:DKEY-61P9.11"/>
    <property type="match status" value="1"/>
</dbReference>
<dbReference type="Gene3D" id="1.10.1200.10">
    <property type="entry name" value="ACP-like"/>
    <property type="match status" value="1"/>
</dbReference>
<evidence type="ECO:0000313" key="10">
    <source>
        <dbReference type="Proteomes" id="UP000655037"/>
    </source>
</evidence>
<keyword evidence="1" id="KW-0596">Phosphopantetheine</keyword>
<evidence type="ECO:0000259" key="7">
    <source>
        <dbReference type="PROSITE" id="PS50075"/>
    </source>
</evidence>
<dbReference type="Proteomes" id="UP000655037">
    <property type="component" value="Unassembled WGS sequence"/>
</dbReference>
<dbReference type="InterPro" id="IPR009081">
    <property type="entry name" value="PP-bd_ACP"/>
</dbReference>
<feature type="domain" description="Carrier" evidence="7">
    <location>
        <begin position="1363"/>
        <end position="1439"/>
    </location>
</feature>
<dbReference type="PANTHER" id="PTHR43775">
    <property type="entry name" value="FATTY ACID SYNTHASE"/>
    <property type="match status" value="1"/>
</dbReference>
<keyword evidence="9" id="KW-0614">Plasmid</keyword>
<keyword evidence="3" id="KW-0808">Transferase</keyword>
<dbReference type="PROSITE" id="PS52004">
    <property type="entry name" value="KS3_2"/>
    <property type="match status" value="1"/>
</dbReference>
<evidence type="ECO:0000256" key="2">
    <source>
        <dbReference type="ARBA" id="ARBA00022553"/>
    </source>
</evidence>
<dbReference type="Gene3D" id="3.40.50.720">
    <property type="entry name" value="NAD(P)-binding Rossmann-like Domain"/>
    <property type="match status" value="1"/>
</dbReference>
<dbReference type="SMART" id="SM00827">
    <property type="entry name" value="PKS_AT"/>
    <property type="match status" value="1"/>
</dbReference>
<dbReference type="SUPFAM" id="SSF51735">
    <property type="entry name" value="NAD(P)-binding Rossmann-fold domains"/>
    <property type="match status" value="2"/>
</dbReference>
<dbReference type="InterPro" id="IPR050091">
    <property type="entry name" value="PKS_NRPS_Biosynth_Enz"/>
</dbReference>
<dbReference type="Pfam" id="PF08659">
    <property type="entry name" value="KR"/>
    <property type="match status" value="1"/>
</dbReference>
<dbReference type="Gene3D" id="3.30.70.3290">
    <property type="match status" value="1"/>
</dbReference>
<dbReference type="SUPFAM" id="SSF52151">
    <property type="entry name" value="FabD/lysophospholipase-like"/>
    <property type="match status" value="1"/>
</dbReference>
<reference evidence="9" key="1">
    <citation type="submission" date="2020-11" db="EMBL/GenBank/DDBJ databases">
        <title>Agrobacterium vitis strain K377 genome.</title>
        <authorList>
            <person name="Xi H."/>
        </authorList>
    </citation>
    <scope>NUCLEOTIDE SEQUENCE</scope>
    <source>
        <strain evidence="9">K377</strain>
        <plasmid evidence="9">unnamed3</plasmid>
    </source>
</reference>
<dbReference type="SUPFAM" id="SSF53901">
    <property type="entry name" value="Thiolase-like"/>
    <property type="match status" value="1"/>
</dbReference>
<dbReference type="SMART" id="SM00825">
    <property type="entry name" value="PKS_KS"/>
    <property type="match status" value="1"/>
</dbReference>
<dbReference type="EMBL" id="JACXXJ020000004">
    <property type="protein sequence ID" value="MBF2714663.1"/>
    <property type="molecule type" value="Genomic_DNA"/>
</dbReference>
<dbReference type="GO" id="GO:0071770">
    <property type="term" value="P:DIM/DIP cell wall layer assembly"/>
    <property type="evidence" value="ECO:0007669"/>
    <property type="project" value="TreeGrafter"/>
</dbReference>
<keyword evidence="6" id="KW-0511">Multifunctional enzyme</keyword>
<dbReference type="InterPro" id="IPR036291">
    <property type="entry name" value="NAD(P)-bd_dom_sf"/>
</dbReference>
<keyword evidence="4" id="KW-0276">Fatty acid metabolism</keyword>
<dbReference type="FunFam" id="3.40.47.10:FF:000042">
    <property type="entry name" value="Polyketide synthase Pks13"/>
    <property type="match status" value="1"/>
</dbReference>
<dbReference type="Pfam" id="PF16197">
    <property type="entry name" value="KAsynt_C_assoc"/>
    <property type="match status" value="1"/>
</dbReference>
<dbReference type="PROSITE" id="PS00606">
    <property type="entry name" value="KS3_1"/>
    <property type="match status" value="1"/>
</dbReference>
<dbReference type="Pfam" id="PF21394">
    <property type="entry name" value="Beta-ketacyl_N"/>
    <property type="match status" value="1"/>
</dbReference>
<keyword evidence="9" id="KW-0012">Acyltransferase</keyword>
<dbReference type="InterPro" id="IPR014031">
    <property type="entry name" value="Ketoacyl_synth_C"/>
</dbReference>
<evidence type="ECO:0000256" key="4">
    <source>
        <dbReference type="ARBA" id="ARBA00022832"/>
    </source>
</evidence>
<evidence type="ECO:0000256" key="3">
    <source>
        <dbReference type="ARBA" id="ARBA00022679"/>
    </source>
</evidence>
<dbReference type="Pfam" id="PF02801">
    <property type="entry name" value="Ketoacyl-synt_C"/>
    <property type="match status" value="1"/>
</dbReference>
<dbReference type="PROSITE" id="PS00012">
    <property type="entry name" value="PHOSPHOPANTETHEINE"/>
    <property type="match status" value="1"/>
</dbReference>
<dbReference type="InterPro" id="IPR020841">
    <property type="entry name" value="PKS_Beta-ketoAc_synthase_dom"/>
</dbReference>
<dbReference type="GO" id="GO:0031177">
    <property type="term" value="F:phosphopantetheine binding"/>
    <property type="evidence" value="ECO:0007669"/>
    <property type="project" value="InterPro"/>
</dbReference>
<dbReference type="InterPro" id="IPR049490">
    <property type="entry name" value="C883_1060-like_KR_N"/>
</dbReference>
<evidence type="ECO:0000313" key="9">
    <source>
        <dbReference type="EMBL" id="MBF2714663.1"/>
    </source>
</evidence>
<dbReference type="InterPro" id="IPR001227">
    <property type="entry name" value="Ac_transferase_dom_sf"/>
</dbReference>
<dbReference type="InterPro" id="IPR057326">
    <property type="entry name" value="KR_dom"/>
</dbReference>
<dbReference type="Pfam" id="PF00550">
    <property type="entry name" value="PP-binding"/>
    <property type="match status" value="1"/>
</dbReference>
<dbReference type="InterPro" id="IPR013968">
    <property type="entry name" value="PKS_KR"/>
</dbReference>
<geneLocation type="plasmid" evidence="9">
    <name>unnamed3</name>
</geneLocation>
<dbReference type="InterPro" id="IPR016036">
    <property type="entry name" value="Malonyl_transacylase_ACP-bd"/>
</dbReference>
<evidence type="ECO:0000256" key="5">
    <source>
        <dbReference type="ARBA" id="ARBA00023098"/>
    </source>
</evidence>
<dbReference type="Gene3D" id="3.40.47.10">
    <property type="match status" value="1"/>
</dbReference>
<protein>
    <submittedName>
        <fullName evidence="9">Acyltransferase domain-containing protein</fullName>
    </submittedName>
</protein>
<dbReference type="GO" id="GO:0005886">
    <property type="term" value="C:plasma membrane"/>
    <property type="evidence" value="ECO:0007669"/>
    <property type="project" value="TreeGrafter"/>
</dbReference>
<dbReference type="InterPro" id="IPR016035">
    <property type="entry name" value="Acyl_Trfase/lysoPLipase"/>
</dbReference>
<dbReference type="Pfam" id="PF00698">
    <property type="entry name" value="Acyl_transf_1"/>
    <property type="match status" value="1"/>
</dbReference>
<dbReference type="GO" id="GO:0006633">
    <property type="term" value="P:fatty acid biosynthetic process"/>
    <property type="evidence" value="ECO:0007669"/>
    <property type="project" value="InterPro"/>
</dbReference>
<dbReference type="InterPro" id="IPR014043">
    <property type="entry name" value="Acyl_transferase_dom"/>
</dbReference>
<dbReference type="RefSeq" id="WP_156532983.1">
    <property type="nucleotide sequence ID" value="NZ_JACXXJ020000004.1"/>
</dbReference>
<dbReference type="Gene3D" id="3.40.366.10">
    <property type="entry name" value="Malonyl-Coenzyme A Acyl Carrier Protein, domain 2"/>
    <property type="match status" value="1"/>
</dbReference>
<dbReference type="InterPro" id="IPR006162">
    <property type="entry name" value="Ppantetheine_attach_site"/>
</dbReference>
<dbReference type="GO" id="GO:0005737">
    <property type="term" value="C:cytoplasm"/>
    <property type="evidence" value="ECO:0007669"/>
    <property type="project" value="TreeGrafter"/>
</dbReference>
<name>A0AAE2URI8_AGRVI</name>
<dbReference type="InterPro" id="IPR016039">
    <property type="entry name" value="Thiolase-like"/>
</dbReference>
<dbReference type="PROSITE" id="PS50075">
    <property type="entry name" value="CARRIER"/>
    <property type="match status" value="1"/>
</dbReference>
<dbReference type="GO" id="GO:0004315">
    <property type="term" value="F:3-oxoacyl-[acyl-carrier-protein] synthase activity"/>
    <property type="evidence" value="ECO:0007669"/>
    <property type="project" value="InterPro"/>
</dbReference>
<evidence type="ECO:0000256" key="1">
    <source>
        <dbReference type="ARBA" id="ARBA00022450"/>
    </source>
</evidence>
<feature type="domain" description="Ketosynthase family 3 (KS3)" evidence="8">
    <location>
        <begin position="14"/>
        <end position="438"/>
    </location>
</feature>
<dbReference type="Pfam" id="PF00109">
    <property type="entry name" value="ketoacyl-synt"/>
    <property type="match status" value="1"/>
</dbReference>
<dbReference type="SUPFAM" id="SSF47336">
    <property type="entry name" value="ACP-like"/>
    <property type="match status" value="1"/>
</dbReference>
<dbReference type="SMART" id="SM00823">
    <property type="entry name" value="PKS_PP"/>
    <property type="match status" value="1"/>
</dbReference>
<evidence type="ECO:0000259" key="8">
    <source>
        <dbReference type="PROSITE" id="PS52004"/>
    </source>
</evidence>
<keyword evidence="2" id="KW-0597">Phosphoprotein</keyword>
<dbReference type="GO" id="GO:0004312">
    <property type="term" value="F:fatty acid synthase activity"/>
    <property type="evidence" value="ECO:0007669"/>
    <property type="project" value="TreeGrafter"/>
</dbReference>